<sequence>MVPPLLLPGTSLIPWLLSRIPRSGRFNGEPPEEGCRIELEISGLVLNWHHIFCSLAAN</sequence>
<dbReference type="AlphaFoldDB" id="A0A660KS31"/>
<dbReference type="EMBL" id="CM017324">
    <property type="protein sequence ID" value="KAE8038604.1"/>
    <property type="molecule type" value="Genomic_DNA"/>
</dbReference>
<organism evidence="1 2">
    <name type="scientific">Carpinus fangiana</name>
    <dbReference type="NCBI Taxonomy" id="176857"/>
    <lineage>
        <taxon>Eukaryota</taxon>
        <taxon>Viridiplantae</taxon>
        <taxon>Streptophyta</taxon>
        <taxon>Embryophyta</taxon>
        <taxon>Tracheophyta</taxon>
        <taxon>Spermatophyta</taxon>
        <taxon>Magnoliopsida</taxon>
        <taxon>eudicotyledons</taxon>
        <taxon>Gunneridae</taxon>
        <taxon>Pentapetalae</taxon>
        <taxon>rosids</taxon>
        <taxon>fabids</taxon>
        <taxon>Fagales</taxon>
        <taxon>Betulaceae</taxon>
        <taxon>Carpinus</taxon>
    </lineage>
</organism>
<reference evidence="1 2" key="1">
    <citation type="submission" date="2019-06" db="EMBL/GenBank/DDBJ databases">
        <title>A chromosomal-level reference genome of Carpinus fangiana (Coryloideae, Betulaceae).</title>
        <authorList>
            <person name="Yang X."/>
            <person name="Wang Z."/>
            <person name="Zhang L."/>
            <person name="Hao G."/>
            <person name="Liu J."/>
            <person name="Yang Y."/>
        </authorList>
    </citation>
    <scope>NUCLEOTIDE SEQUENCE [LARGE SCALE GENOMIC DNA]</scope>
    <source>
        <strain evidence="1">Cfa_2016G</strain>
        <tissue evidence="1">Leaf</tissue>
    </source>
</reference>
<keyword evidence="2" id="KW-1185">Reference proteome</keyword>
<name>A0A660KS31_9ROSI</name>
<dbReference type="Proteomes" id="UP000327013">
    <property type="component" value="Chromosome 4"/>
</dbReference>
<evidence type="ECO:0000313" key="1">
    <source>
        <dbReference type="EMBL" id="KAE8038604.1"/>
    </source>
</evidence>
<protein>
    <submittedName>
        <fullName evidence="1">Uncharacterized protein</fullName>
    </submittedName>
</protein>
<evidence type="ECO:0000313" key="2">
    <source>
        <dbReference type="Proteomes" id="UP000327013"/>
    </source>
</evidence>
<gene>
    <name evidence="1" type="ORF">FH972_011098</name>
</gene>
<accession>A0A660KS31</accession>
<proteinExistence type="predicted"/>